<dbReference type="InterPro" id="IPR004803">
    <property type="entry name" value="TGT"/>
</dbReference>
<comment type="pathway">
    <text evidence="1 7">tRNA modification; tRNA-queuosine biosynthesis.</text>
</comment>
<comment type="subunit">
    <text evidence="7">Homodimer. Within each dimer, one monomer is responsible for RNA recognition and catalysis, while the other monomer binds to the replacement base PreQ1.</text>
</comment>
<comment type="catalytic activity">
    <reaction evidence="6 7">
        <text>7-aminomethyl-7-carbaguanine + guanosine(34) in tRNA = 7-aminomethyl-7-carbaguanosine(34) in tRNA + guanine</text>
        <dbReference type="Rhea" id="RHEA:24104"/>
        <dbReference type="Rhea" id="RHEA-COMP:10341"/>
        <dbReference type="Rhea" id="RHEA-COMP:10342"/>
        <dbReference type="ChEBI" id="CHEBI:16235"/>
        <dbReference type="ChEBI" id="CHEBI:58703"/>
        <dbReference type="ChEBI" id="CHEBI:74269"/>
        <dbReference type="ChEBI" id="CHEBI:82833"/>
        <dbReference type="EC" id="2.4.2.29"/>
    </reaction>
</comment>
<reference evidence="9 10" key="1">
    <citation type="submission" date="2018-07" db="EMBL/GenBank/DDBJ databases">
        <title>Complete genome sequence of Flavobacterium arcticum type strain SM1502T.</title>
        <authorList>
            <person name="Li Y."/>
            <person name="Li D.-D."/>
        </authorList>
    </citation>
    <scope>NUCLEOTIDE SEQUENCE [LARGE SCALE GENOMIC DNA]</scope>
    <source>
        <strain evidence="9 10">SM1502</strain>
    </source>
</reference>
<dbReference type="InterPro" id="IPR002616">
    <property type="entry name" value="tRNA_ribo_trans-like"/>
</dbReference>
<dbReference type="GO" id="GO:0005829">
    <property type="term" value="C:cytosol"/>
    <property type="evidence" value="ECO:0007669"/>
    <property type="project" value="TreeGrafter"/>
</dbReference>
<evidence type="ECO:0000259" key="8">
    <source>
        <dbReference type="Pfam" id="PF01702"/>
    </source>
</evidence>
<dbReference type="UniPathway" id="UPA00392"/>
<dbReference type="OrthoDB" id="9805417at2"/>
<evidence type="ECO:0000256" key="6">
    <source>
        <dbReference type="ARBA" id="ARBA00050112"/>
    </source>
</evidence>
<keyword evidence="3 7" id="KW-0808">Transferase</keyword>
<dbReference type="InterPro" id="IPR050076">
    <property type="entry name" value="ArchSynthase1/Queuine_TRR"/>
</dbReference>
<keyword evidence="4 7" id="KW-0819">tRNA processing</keyword>
<evidence type="ECO:0000256" key="2">
    <source>
        <dbReference type="ARBA" id="ARBA00022676"/>
    </source>
</evidence>
<proteinExistence type="inferred from homology"/>
<dbReference type="KEGG" id="fat:DVK85_02010"/>
<feature type="region of interest" description="RNA binding; important for wobble base 34 recognition" evidence="7">
    <location>
        <begin position="276"/>
        <end position="280"/>
    </location>
</feature>
<accession>A0A345H910</accession>
<comment type="similarity">
    <text evidence="7">Belongs to the queuine tRNA-ribosyltransferase family.</text>
</comment>
<comment type="function">
    <text evidence="7">Catalyzes the base-exchange of a guanine (G) residue with the queuine precursor 7-aminomethyl-7-deazaguanine (PreQ1) at position 34 (anticodon wobble position) in tRNAs with GU(N) anticodons (tRNA-Asp, -Asn, -His and -Tyr). Catalysis occurs through a double-displacement mechanism. The nucleophile active site attacks the C1' of nucleotide 34 to detach the guanine base from the RNA, forming a covalent enzyme-RNA intermediate. The proton acceptor active site deprotonates the incoming PreQ1, allowing a nucleophilic attack on the C1' of the ribose to form the product. After dissociation, two additional enzymatic reactions on the tRNA convert PreQ1 to queuine (Q), resulting in the hypermodified nucleoside queuosine (7-(((4,5-cis-dihydroxy-2-cyclopenten-1-yl)amino)methyl)-7-deazaguanosine).</text>
</comment>
<name>A0A345H910_9FLAO</name>
<feature type="region of interest" description="RNA binding" evidence="7">
    <location>
        <begin position="252"/>
        <end position="258"/>
    </location>
</feature>
<dbReference type="PANTHER" id="PTHR46499">
    <property type="entry name" value="QUEUINE TRNA-RIBOSYLTRANSFERASE"/>
    <property type="match status" value="1"/>
</dbReference>
<evidence type="ECO:0000256" key="4">
    <source>
        <dbReference type="ARBA" id="ARBA00022694"/>
    </source>
</evidence>
<feature type="active site" description="Proton acceptor" evidence="7">
    <location>
        <position position="92"/>
    </location>
</feature>
<dbReference type="AlphaFoldDB" id="A0A345H910"/>
<protein>
    <recommendedName>
        <fullName evidence="7">Queuine tRNA-ribosyltransferase</fullName>
        <ecNumber evidence="7">2.4.2.29</ecNumber>
    </recommendedName>
    <alternativeName>
        <fullName evidence="7">Guanine insertion enzyme</fullName>
    </alternativeName>
    <alternativeName>
        <fullName evidence="7">tRNA-guanine transglycosylase</fullName>
    </alternativeName>
</protein>
<keyword evidence="2 7" id="KW-0328">Glycosyltransferase</keyword>
<dbReference type="HAMAP" id="MF_00168">
    <property type="entry name" value="Q_tRNA_Tgt"/>
    <property type="match status" value="1"/>
</dbReference>
<evidence type="ECO:0000256" key="1">
    <source>
        <dbReference type="ARBA" id="ARBA00004691"/>
    </source>
</evidence>
<feature type="binding site" evidence="7">
    <location>
        <begin position="92"/>
        <end position="96"/>
    </location>
    <ligand>
        <name>substrate</name>
    </ligand>
</feature>
<dbReference type="Pfam" id="PF01702">
    <property type="entry name" value="TGT"/>
    <property type="match status" value="1"/>
</dbReference>
<feature type="domain" description="tRNA-guanine(15) transglycosylase-like" evidence="8">
    <location>
        <begin position="12"/>
        <end position="373"/>
    </location>
</feature>
<evidence type="ECO:0000256" key="3">
    <source>
        <dbReference type="ARBA" id="ARBA00022679"/>
    </source>
</evidence>
<evidence type="ECO:0000256" key="7">
    <source>
        <dbReference type="HAMAP-Rule" id="MF_00168"/>
    </source>
</evidence>
<dbReference type="RefSeq" id="WP_114676833.1">
    <property type="nucleotide sequence ID" value="NZ_CP031188.1"/>
</dbReference>
<comment type="caution">
    <text evidence="7">Lacks conserved residue(s) required for the propagation of feature annotation.</text>
</comment>
<dbReference type="Proteomes" id="UP000253951">
    <property type="component" value="Chromosome"/>
</dbReference>
<feature type="binding site" evidence="7">
    <location>
        <position position="221"/>
    </location>
    <ligand>
        <name>substrate</name>
    </ligand>
</feature>
<feature type="active site" description="Nucleophile" evidence="7">
    <location>
        <position position="271"/>
    </location>
</feature>
<dbReference type="InterPro" id="IPR036511">
    <property type="entry name" value="TGT-like_sf"/>
</dbReference>
<dbReference type="FunFam" id="3.20.20.105:FF:000001">
    <property type="entry name" value="Queuine tRNA-ribosyltransferase"/>
    <property type="match status" value="1"/>
</dbReference>
<dbReference type="GO" id="GO:0008616">
    <property type="term" value="P:tRNA queuosine(34) biosynthetic process"/>
    <property type="evidence" value="ECO:0007669"/>
    <property type="project" value="UniProtKB-UniRule"/>
</dbReference>
<keyword evidence="5 7" id="KW-0671">Queuosine biosynthesis</keyword>
<organism evidence="9 10">
    <name type="scientific">Flavobacterium arcticum</name>
    <dbReference type="NCBI Taxonomy" id="1784713"/>
    <lineage>
        <taxon>Bacteria</taxon>
        <taxon>Pseudomonadati</taxon>
        <taxon>Bacteroidota</taxon>
        <taxon>Flavobacteriia</taxon>
        <taxon>Flavobacteriales</taxon>
        <taxon>Flavobacteriaceae</taxon>
        <taxon>Flavobacterium</taxon>
    </lineage>
</organism>
<dbReference type="PANTHER" id="PTHR46499:SF1">
    <property type="entry name" value="QUEUINE TRNA-RIBOSYLTRANSFERASE"/>
    <property type="match status" value="1"/>
</dbReference>
<sequence>MKFDLFTKDPQSKARAGAITTDHGVIETPIFMPVGTVASVKGVHQRELRDDINPDIILGNTYHLYLRPQTEILEKAGGLHKFMNWDRPILTDSGGYQVYSLSASRKIKEEGVKFKSHIDGSYHFFSPENVMEIQRTIGADIIMAFDECTPYPCDYRYAKRSMHMTHRWLDRCITHLDKLPYKYGYSQAFFPIVQGSTYTDLRQQSAEYIANAGAVGNAIGGLSVGEPAEEMYAMTDVVCSILPEDKPRYLMGVGTPINILENIALGVDMFDCVMPTRNARNGMLFTANGTINIKNKKWEDDFSPIDEMGITFVDTEYSKAYLRHLFAANEYLGKQIATIHNLGFYMWLVREARKHILAGDFREWKDMMVKNMNQRL</sequence>
<evidence type="ECO:0000313" key="9">
    <source>
        <dbReference type="EMBL" id="AXG73070.1"/>
    </source>
</evidence>
<feature type="binding site" evidence="7">
    <location>
        <position position="146"/>
    </location>
    <ligand>
        <name>substrate</name>
    </ligand>
</feature>
<gene>
    <name evidence="7" type="primary">tgt</name>
    <name evidence="9" type="ORF">DVK85_02010</name>
</gene>
<keyword evidence="10" id="KW-1185">Reference proteome</keyword>
<dbReference type="GO" id="GO:0008479">
    <property type="term" value="F:tRNA-guanosine(34) queuine transglycosylase activity"/>
    <property type="evidence" value="ECO:0007669"/>
    <property type="project" value="UniProtKB-UniRule"/>
</dbReference>
<evidence type="ECO:0000256" key="5">
    <source>
        <dbReference type="ARBA" id="ARBA00022785"/>
    </source>
</evidence>
<feature type="binding site" evidence="7">
    <location>
        <position position="194"/>
    </location>
    <ligand>
        <name>substrate</name>
    </ligand>
</feature>
<dbReference type="EC" id="2.4.2.29" evidence="7"/>
<evidence type="ECO:0000313" key="10">
    <source>
        <dbReference type="Proteomes" id="UP000253951"/>
    </source>
</evidence>
<dbReference type="NCBIfam" id="TIGR00430">
    <property type="entry name" value="Q_tRNA_tgt"/>
    <property type="match status" value="1"/>
</dbReference>
<dbReference type="SUPFAM" id="SSF51713">
    <property type="entry name" value="tRNA-guanine transglycosylase"/>
    <property type="match status" value="1"/>
</dbReference>
<dbReference type="EMBL" id="CP031188">
    <property type="protein sequence ID" value="AXG73070.1"/>
    <property type="molecule type" value="Genomic_DNA"/>
</dbReference>
<dbReference type="NCBIfam" id="TIGR00449">
    <property type="entry name" value="tgt_general"/>
    <property type="match status" value="1"/>
</dbReference>
<dbReference type="Gene3D" id="3.20.20.105">
    <property type="entry name" value="Queuine tRNA-ribosyltransferase-like"/>
    <property type="match status" value="1"/>
</dbReference>